<sequence>MVRVRSLTATAVSTVLLFSGAHAATSEANCVATSQEINGNWYCQAVDKISYTGFDGSGSYNKITSMDSTTGSCGSTTFDYSGNLSPLDEEVSMHFRGPLVLKQFAVYTPSASPSKTESKLKRSAHFRHQQFHENKRRAHERAARADEKRQVGATVTATINGKEVTWVNEYDGSGRADMSAPAAPSPAAPATSSAESSTVASTSAAASSSAESSPQVMAEGFIASSPAQAASTQASKAVSTKASKPKSTSASASTSASSSTSTPSSGDWSQIGYYNADSGVADGLVFLNNMGGQGSGVFDNTFGNSLSYASADASSGSAQPEVLNTTLKSNQEVIIMTDKSCDDGGCGYSRDGTVAYHGFDGASKAFFFEFQMPDDGTSGWNMNMPAIWMLNAQIPRTLQYGLAECSCWTSGCGEFDIVEVLDSGNTRCKSTLHGNLKGGDSNYIERPTSGTMKLAVVMLNDEIHIQKLDDSTEFGGTMGQSMIDQVSDNSDGKLLSSLFKLVAS</sequence>
<comment type="caution">
    <text evidence="1">The sequence shown here is derived from an EMBL/GenBank/DDBJ whole genome shotgun (WGS) entry which is preliminary data.</text>
</comment>
<organism evidence="1 2">
    <name type="scientific">Coniosporium uncinatum</name>
    <dbReference type="NCBI Taxonomy" id="93489"/>
    <lineage>
        <taxon>Eukaryota</taxon>
        <taxon>Fungi</taxon>
        <taxon>Dikarya</taxon>
        <taxon>Ascomycota</taxon>
        <taxon>Pezizomycotina</taxon>
        <taxon>Dothideomycetes</taxon>
        <taxon>Dothideomycetes incertae sedis</taxon>
        <taxon>Coniosporium</taxon>
    </lineage>
</organism>
<dbReference type="EMBL" id="JAWDJW010006367">
    <property type="protein sequence ID" value="KAK3065076.1"/>
    <property type="molecule type" value="Genomic_DNA"/>
</dbReference>
<gene>
    <name evidence="1" type="ORF">LTS18_011537</name>
</gene>
<accession>A0ACC3DC36</accession>
<protein>
    <submittedName>
        <fullName evidence="1">Uncharacterized protein</fullName>
    </submittedName>
</protein>
<name>A0ACC3DC36_9PEZI</name>
<dbReference type="Proteomes" id="UP001186974">
    <property type="component" value="Unassembled WGS sequence"/>
</dbReference>
<reference evidence="1" key="1">
    <citation type="submission" date="2024-09" db="EMBL/GenBank/DDBJ databases">
        <title>Black Yeasts Isolated from many extreme environments.</title>
        <authorList>
            <person name="Coleine C."/>
            <person name="Stajich J.E."/>
            <person name="Selbmann L."/>
        </authorList>
    </citation>
    <scope>NUCLEOTIDE SEQUENCE</scope>
    <source>
        <strain evidence="1">CCFEE 5737</strain>
    </source>
</reference>
<evidence type="ECO:0000313" key="2">
    <source>
        <dbReference type="Proteomes" id="UP001186974"/>
    </source>
</evidence>
<keyword evidence="2" id="KW-1185">Reference proteome</keyword>
<proteinExistence type="predicted"/>
<evidence type="ECO:0000313" key="1">
    <source>
        <dbReference type="EMBL" id="KAK3065076.1"/>
    </source>
</evidence>